<dbReference type="EMBL" id="CP009961">
    <property type="protein sequence ID" value="AKG38061.1"/>
    <property type="molecule type" value="Genomic_DNA"/>
</dbReference>
<reference evidence="5 6" key="1">
    <citation type="journal article" date="2015" name="Stand. Genomic Sci.">
        <title>Complete genome sequence of and proposal of Thermofilum uzonense sp. nov. a novel hyperthermophilic crenarchaeon and emended description of the genus Thermofilum.</title>
        <authorList>
            <person name="Toshchakov S.V."/>
            <person name="Korzhenkov A.A."/>
            <person name="Samarov N.I."/>
            <person name="Mazunin I.O."/>
            <person name="Mozhey O.I."/>
            <person name="Shmyr I.S."/>
            <person name="Derbikova K.S."/>
            <person name="Taranov E.A."/>
            <person name="Dominova I.N."/>
            <person name="Bonch-Osmolovskaya E.A."/>
            <person name="Patrushev M.V."/>
            <person name="Podosokorskaya O.A."/>
            <person name="Kublanov I.V."/>
        </authorList>
    </citation>
    <scope>NUCLEOTIDE SEQUENCE [LARGE SCALE GENOMIC DNA]</scope>
    <source>
        <strain evidence="5 6">1807-2</strain>
    </source>
</reference>
<feature type="domain" description="S-adenosyl-l-methionine hydroxide adenosyltransferase N-terminal" evidence="3">
    <location>
        <begin position="4"/>
        <end position="148"/>
    </location>
</feature>
<evidence type="ECO:0000313" key="6">
    <source>
        <dbReference type="Proteomes" id="UP000067434"/>
    </source>
</evidence>
<gene>
    <name evidence="5" type="ORF">MA03_00440</name>
</gene>
<dbReference type="PATRIC" id="fig|1550241.5.peg.88"/>
<dbReference type="GeneID" id="25400653"/>
<dbReference type="InterPro" id="IPR023228">
    <property type="entry name" value="SAM_OH_AdoTrfase_N_sf"/>
</dbReference>
<dbReference type="HOGENOM" id="CLU_059734_1_1_2"/>
<dbReference type="Pfam" id="PF01887">
    <property type="entry name" value="SAM_HAT_N"/>
    <property type="match status" value="1"/>
</dbReference>
<dbReference type="Gene3D" id="2.40.30.90">
    <property type="entry name" value="Bacterial fluorinating enzyme like"/>
    <property type="match status" value="1"/>
</dbReference>
<dbReference type="Pfam" id="PF20257">
    <property type="entry name" value="SAM_HAT_C"/>
    <property type="match status" value="1"/>
</dbReference>
<evidence type="ECO:0000259" key="3">
    <source>
        <dbReference type="Pfam" id="PF01887"/>
    </source>
</evidence>
<accession>A0A0F7CKQ3</accession>
<dbReference type="RefSeq" id="WP_052883384.1">
    <property type="nucleotide sequence ID" value="NZ_CP009961.1"/>
</dbReference>
<evidence type="ECO:0000259" key="4">
    <source>
        <dbReference type="Pfam" id="PF20257"/>
    </source>
</evidence>
<name>A0A0F7CKQ3_9CREN</name>
<dbReference type="Gene3D" id="3.40.50.10790">
    <property type="entry name" value="S-adenosyl-l-methionine hydroxide adenosyltransferase, N-terminal"/>
    <property type="match status" value="1"/>
</dbReference>
<evidence type="ECO:0000256" key="1">
    <source>
        <dbReference type="ARBA" id="ARBA00022691"/>
    </source>
</evidence>
<dbReference type="InterPro" id="IPR002747">
    <property type="entry name" value="SAM_OH_AdoTrfase"/>
</dbReference>
<dbReference type="PANTHER" id="PTHR35092:SF1">
    <property type="entry name" value="CHLORINASE MJ1651"/>
    <property type="match status" value="1"/>
</dbReference>
<dbReference type="Proteomes" id="UP000067434">
    <property type="component" value="Chromosome"/>
</dbReference>
<comment type="similarity">
    <text evidence="2">Belongs to the SAM hydrolase / SAM-dependent halogenase family.</text>
</comment>
<dbReference type="PANTHER" id="PTHR35092">
    <property type="entry name" value="CHLORINASE MJ1651"/>
    <property type="match status" value="1"/>
</dbReference>
<protein>
    <submittedName>
        <fullName evidence="5">Uncharacterized protein</fullName>
    </submittedName>
</protein>
<dbReference type="InterPro" id="IPR046470">
    <property type="entry name" value="SAM_HAT_C"/>
</dbReference>
<dbReference type="InterPro" id="IPR023227">
    <property type="entry name" value="SAM_OH_AdoTrfase_C_sf"/>
</dbReference>
<keyword evidence="1" id="KW-0949">S-adenosyl-L-methionine</keyword>
<evidence type="ECO:0000256" key="2">
    <source>
        <dbReference type="ARBA" id="ARBA00024035"/>
    </source>
</evidence>
<evidence type="ECO:0000313" key="5">
    <source>
        <dbReference type="EMBL" id="AKG38061.1"/>
    </source>
</evidence>
<dbReference type="OrthoDB" id="372224at2157"/>
<keyword evidence="6" id="KW-1185">Reference proteome</keyword>
<feature type="domain" description="S-adenosyl-l-methionine hydroxide adenosyltransferase C-terminal" evidence="4">
    <location>
        <begin position="171"/>
        <end position="258"/>
    </location>
</feature>
<proteinExistence type="inferred from homology"/>
<dbReference type="SUPFAM" id="SSF101852">
    <property type="entry name" value="Bacterial fluorinating enzyme, C-terminal domain"/>
    <property type="match status" value="1"/>
</dbReference>
<organism evidence="5 6">
    <name type="scientific">Infirmifilum uzonense</name>
    <dbReference type="NCBI Taxonomy" id="1550241"/>
    <lineage>
        <taxon>Archaea</taxon>
        <taxon>Thermoproteota</taxon>
        <taxon>Thermoprotei</taxon>
        <taxon>Thermofilales</taxon>
        <taxon>Thermofilaceae</taxon>
        <taxon>Infirmifilum</taxon>
    </lineage>
</organism>
<dbReference type="PIRSF" id="PIRSF006779">
    <property type="entry name" value="UCP006779"/>
    <property type="match status" value="1"/>
</dbReference>
<sequence>MGIIAFMSDFGLEDYYVGAVKAVIKRVCPSSEVIDITHAVAPWSLLEADYLLSCCYDDFPSGTIFLVVVDPGVGTSRRALIAKTRDYWFIGPDNGVFSGVLEKSSNLELWSIRSVPHKHKSSTTFHGRDVFAPVAAHISCGGRVEDVGERVTDYVRLNKPPTRLEGDILTGYVAHIDRFGNVATSIDKGLLEDAGIEAGSMVGVWVGNRYFELSVLRTFGEAGEGELFALINSCEKLEFAVNKGRASDKLSVRVGDTLRVKRL</sequence>
<dbReference type="KEGG" id="thf:MA03_00440"/>
<dbReference type="SUPFAM" id="SSF102522">
    <property type="entry name" value="Bacterial fluorinating enzyme, N-terminal domain"/>
    <property type="match status" value="1"/>
</dbReference>
<dbReference type="InterPro" id="IPR046469">
    <property type="entry name" value="SAM_HAT_N"/>
</dbReference>
<dbReference type="AlphaFoldDB" id="A0A0F7CKQ3"/>